<proteinExistence type="predicted"/>
<evidence type="ECO:0008006" key="2">
    <source>
        <dbReference type="Google" id="ProtNLM"/>
    </source>
</evidence>
<dbReference type="AlphaFoldDB" id="A0A2P2C3M3"/>
<organism evidence="1">
    <name type="scientific">metagenome</name>
    <dbReference type="NCBI Taxonomy" id="256318"/>
    <lineage>
        <taxon>unclassified sequences</taxon>
        <taxon>metagenomes</taxon>
    </lineage>
</organism>
<reference evidence="1" key="1">
    <citation type="submission" date="2015-08" db="EMBL/GenBank/DDBJ databases">
        <authorList>
            <person name="Babu N.S."/>
            <person name="Beckwith C.J."/>
            <person name="Beseler K.G."/>
            <person name="Brison A."/>
            <person name="Carone J.V."/>
            <person name="Caskin T.P."/>
            <person name="Diamond M."/>
            <person name="Durham M.E."/>
            <person name="Foxe J.M."/>
            <person name="Go M."/>
            <person name="Henderson B.A."/>
            <person name="Jones I.B."/>
            <person name="McGettigan J.A."/>
            <person name="Micheletti S.J."/>
            <person name="Nasrallah M.E."/>
            <person name="Ortiz D."/>
            <person name="Piller C.R."/>
            <person name="Privatt S.R."/>
            <person name="Schneider S.L."/>
            <person name="Sharp S."/>
            <person name="Smith T.C."/>
            <person name="Stanton J.D."/>
            <person name="Ullery H.E."/>
            <person name="Wilson R.J."/>
            <person name="Serrano M.G."/>
            <person name="Buck G."/>
            <person name="Lee V."/>
            <person name="Wang Y."/>
            <person name="Carvalho R."/>
            <person name="Voegtly L."/>
            <person name="Shi R."/>
            <person name="Duckworth R."/>
            <person name="Johnson A."/>
            <person name="Loviza R."/>
            <person name="Walstead R."/>
            <person name="Shah Z."/>
            <person name="Kiflezghi M."/>
            <person name="Wade K."/>
            <person name="Ball S.L."/>
            <person name="Bradley K.W."/>
            <person name="Asai D.J."/>
            <person name="Bowman C.A."/>
            <person name="Russell D.A."/>
            <person name="Pope W.H."/>
            <person name="Jacobs-Sera D."/>
            <person name="Hendrix R.W."/>
            <person name="Hatfull G.F."/>
        </authorList>
    </citation>
    <scope>NUCLEOTIDE SEQUENCE</scope>
</reference>
<dbReference type="EMBL" id="CZKB01000004">
    <property type="protein sequence ID" value="CUR56637.1"/>
    <property type="molecule type" value="Genomic_DNA"/>
</dbReference>
<accession>A0A2P2C3M3</accession>
<gene>
    <name evidence="1" type="ORF">NOCA1120111</name>
</gene>
<protein>
    <recommendedName>
        <fullName evidence="2">Glycosyl hydrolase family 98 putative carbohydrate-binding module domain-containing protein</fullName>
    </recommendedName>
</protein>
<sequence length="260" mass="26925">MNRITAFTAAAALAVAPLAFAAPTTAAPAKAGSYSVTAKVNKTVAIGEETLIKVKGKVTPKAAGQKVVLQQRVGNKKSWKSTGTAKIKRNGSYVLKDDPSTPGKRQYRVLKPASNGVKKGFSPTLDVEVYSWGRLTARPAGPTQNVQFNGALIATDYFAGSVLTATPGTASSIEYTLGRKCLQLRATYALTDQSASGSSGAVTVTADGAVKTSHALAVGTVVADEVIDIKDAFRIKFDLSTSAAPAGYAAIATPEVLCTR</sequence>
<name>A0A2P2C3M3_9ZZZZ</name>
<evidence type="ECO:0000313" key="1">
    <source>
        <dbReference type="EMBL" id="CUR56637.1"/>
    </source>
</evidence>